<comment type="caution">
    <text evidence="2">The sequence shown here is derived from an EMBL/GenBank/DDBJ whole genome shotgun (WGS) entry which is preliminary data.</text>
</comment>
<feature type="coiled-coil region" evidence="1">
    <location>
        <begin position="23"/>
        <end position="53"/>
    </location>
</feature>
<evidence type="ECO:0000313" key="3">
    <source>
        <dbReference type="Proteomes" id="UP000020595"/>
    </source>
</evidence>
<dbReference type="AlphaFoldDB" id="A0A009IHG8"/>
<proteinExistence type="predicted"/>
<reference evidence="2 3" key="1">
    <citation type="submission" date="2014-02" db="EMBL/GenBank/DDBJ databases">
        <title>Comparative genomics and transcriptomics to identify genetic mechanisms underlying the emergence of carbapenem resistant Acinetobacter baumannii (CRAb).</title>
        <authorList>
            <person name="Harris A.D."/>
            <person name="Johnson K.J."/>
            <person name="George J."/>
            <person name="Shefchek K."/>
            <person name="Daugherty S.C."/>
            <person name="Parankush S."/>
            <person name="Sadzewicz L."/>
            <person name="Tallon L."/>
            <person name="Sengamalay N."/>
            <person name="Hazen T.H."/>
            <person name="Rasko D.A."/>
        </authorList>
    </citation>
    <scope>NUCLEOTIDE SEQUENCE [LARGE SCALE GENOMIC DNA]</scope>
    <source>
        <strain evidence="2 3">1295743</strain>
    </source>
</reference>
<dbReference type="Proteomes" id="UP000020595">
    <property type="component" value="Unassembled WGS sequence"/>
</dbReference>
<evidence type="ECO:0000313" key="2">
    <source>
        <dbReference type="EMBL" id="EXB03318.1"/>
    </source>
</evidence>
<sequence>MLAVIIVLGALLILSLMSKFTALQNERNKAARLRQLSAKASEARANLDMHQTRLTTMSPEDAFISILTDEEREKYLSLTTTLERLEFKVNRADEDIKKMAKNVQNLVSSLS</sequence>
<name>A0A009IHG8_ACIB9</name>
<keyword evidence="1" id="KW-0175">Coiled coil</keyword>
<dbReference type="PATRIC" id="fig|1310613.3.peg.3983"/>
<dbReference type="EMBL" id="JEWH01000107">
    <property type="protein sequence ID" value="EXB03318.1"/>
    <property type="molecule type" value="Genomic_DNA"/>
</dbReference>
<gene>
    <name evidence="2" type="ORF">J512_4180</name>
</gene>
<organism evidence="2 3">
    <name type="scientific">Acinetobacter baumannii (strain 1295743)</name>
    <dbReference type="NCBI Taxonomy" id="1310613"/>
    <lineage>
        <taxon>Bacteria</taxon>
        <taxon>Pseudomonadati</taxon>
        <taxon>Pseudomonadota</taxon>
        <taxon>Gammaproteobacteria</taxon>
        <taxon>Moraxellales</taxon>
        <taxon>Moraxellaceae</taxon>
        <taxon>Acinetobacter</taxon>
        <taxon>Acinetobacter calcoaceticus/baumannii complex</taxon>
    </lineage>
</organism>
<protein>
    <submittedName>
        <fullName evidence="2">Uncharacterized protein</fullName>
    </submittedName>
</protein>
<dbReference type="RefSeq" id="WP_000881636.1">
    <property type="nucleotide sequence ID" value="NZ_JEWH01000107.1"/>
</dbReference>
<accession>A0A009IHG8</accession>
<evidence type="ECO:0000256" key="1">
    <source>
        <dbReference type="SAM" id="Coils"/>
    </source>
</evidence>